<organism evidence="8 9">
    <name type="scientific">Folsomia candida</name>
    <name type="common">Springtail</name>
    <dbReference type="NCBI Taxonomy" id="158441"/>
    <lineage>
        <taxon>Eukaryota</taxon>
        <taxon>Metazoa</taxon>
        <taxon>Ecdysozoa</taxon>
        <taxon>Arthropoda</taxon>
        <taxon>Hexapoda</taxon>
        <taxon>Collembola</taxon>
        <taxon>Entomobryomorpha</taxon>
        <taxon>Isotomoidea</taxon>
        <taxon>Isotomidae</taxon>
        <taxon>Proisotominae</taxon>
        <taxon>Folsomia</taxon>
    </lineage>
</organism>
<evidence type="ECO:0000259" key="7">
    <source>
        <dbReference type="Pfam" id="PF21365"/>
    </source>
</evidence>
<dbReference type="Pfam" id="PF01055">
    <property type="entry name" value="Glyco_hydro_31_2nd"/>
    <property type="match status" value="1"/>
</dbReference>
<evidence type="ECO:0000313" key="9">
    <source>
        <dbReference type="Proteomes" id="UP000198287"/>
    </source>
</evidence>
<keyword evidence="9" id="KW-1185">Reference proteome</keyword>
<evidence type="ECO:0000259" key="6">
    <source>
        <dbReference type="Pfam" id="PF01055"/>
    </source>
</evidence>
<dbReference type="OrthoDB" id="10070917at2759"/>
<dbReference type="SUPFAM" id="SSF51445">
    <property type="entry name" value="(Trans)glycosidases"/>
    <property type="match status" value="1"/>
</dbReference>
<comment type="caution">
    <text evidence="8">The sequence shown here is derived from an EMBL/GenBank/DDBJ whole genome shotgun (WGS) entry which is preliminary data.</text>
</comment>
<protein>
    <submittedName>
        <fullName evidence="8">SITS-binding protein</fullName>
    </submittedName>
</protein>
<dbReference type="CDD" id="cd06592">
    <property type="entry name" value="GH31_NET37"/>
    <property type="match status" value="1"/>
</dbReference>
<dbReference type="GO" id="GO:0004553">
    <property type="term" value="F:hydrolase activity, hydrolyzing O-glycosyl compounds"/>
    <property type="evidence" value="ECO:0007669"/>
    <property type="project" value="InterPro"/>
</dbReference>
<dbReference type="GO" id="GO:0005975">
    <property type="term" value="P:carbohydrate metabolic process"/>
    <property type="evidence" value="ECO:0007669"/>
    <property type="project" value="InterPro"/>
</dbReference>
<dbReference type="InterPro" id="IPR017853">
    <property type="entry name" value="GH"/>
</dbReference>
<evidence type="ECO:0000256" key="2">
    <source>
        <dbReference type="ARBA" id="ARBA00022801"/>
    </source>
</evidence>
<sequence length="644" mass="72451">MPKDRKIYIVIFTCISVAIFVTILVTRSKSETIYKIGDNGINARPIEFLFNGESRLTGELGVSLPSAIGPGNPVACTPPDPSTQCYSYGDYANLTITDVGDYCANIEWTSVFARRLEDCFNVGSDEYIYGASGENQMYWPINPDAKNESAYITGGRFGCIIENYWLFSKGAVIHANEENPLFVSWNTTHPNQICLISSDIYPYSQRAPLSLRYTVCVGENVKTTHVSHFPKFYQKPSSLPDETMLLYPYFSTWAQYKRDVNQSIVIDFAQQIVSRGFEASSHIQIDDNWETCYGEGAFDPIKFPDPAEMVRQVKTLNLRVTLWFHPFINFECEMFVTALQAEYLVKDGKGKAGISSWWVGDNTGSLDVTNPAALAWWLGRLAQLEVTTGIEGFKFDAGEITYLPYSILLTGNQNLVPNLYTTKAVEAYAGFGKLVEARVGRLNQGLPMFFRMNDKRSLWGYQVGLKSMIPTALQFGIIGYPFVLPDMIGGNAYDEGWPSKELYIRWMQVNVFMPAVQFSIVPWDDHFDDETVEICKRILAIRNQYQDEILNAASQAVAEGWPINRPIWWVDPTDPVTFTIDQAYMLGDNILVAPVVEEGATSVDIYLPDGSWISGVTNVTHLGPGWLRNYSAPLDIIPYFVKTN</sequence>
<accession>A0A226EXA8</accession>
<dbReference type="InterPro" id="IPR050985">
    <property type="entry name" value="Alpha-glycosidase_related"/>
</dbReference>
<keyword evidence="3 4" id="KW-0326">Glycosidase</keyword>
<evidence type="ECO:0000256" key="3">
    <source>
        <dbReference type="ARBA" id="ARBA00023295"/>
    </source>
</evidence>
<feature type="domain" description="Glycoside hydrolase family 31 TIM barrel" evidence="6">
    <location>
        <begin position="252"/>
        <end position="543"/>
    </location>
</feature>
<dbReference type="InterPro" id="IPR048395">
    <property type="entry name" value="Glyco_hydro_31_C"/>
</dbReference>
<dbReference type="InterPro" id="IPR013780">
    <property type="entry name" value="Glyco_hydro_b"/>
</dbReference>
<dbReference type="AlphaFoldDB" id="A0A226EXA8"/>
<dbReference type="Proteomes" id="UP000198287">
    <property type="component" value="Unassembled WGS sequence"/>
</dbReference>
<dbReference type="SUPFAM" id="SSF51011">
    <property type="entry name" value="Glycosyl hydrolase domain"/>
    <property type="match status" value="1"/>
</dbReference>
<dbReference type="OMA" id="CDRTTDR"/>
<keyword evidence="5" id="KW-0472">Membrane</keyword>
<feature type="domain" description="Glycosyl hydrolase family 31 C-terminal" evidence="7">
    <location>
        <begin position="560"/>
        <end position="643"/>
    </location>
</feature>
<comment type="similarity">
    <text evidence="1 4">Belongs to the glycosyl hydrolase 31 family.</text>
</comment>
<dbReference type="Gene3D" id="2.60.40.1180">
    <property type="entry name" value="Golgi alpha-mannosidase II"/>
    <property type="match status" value="1"/>
</dbReference>
<dbReference type="Pfam" id="PF21365">
    <property type="entry name" value="Glyco_hydro_31_3rd"/>
    <property type="match status" value="1"/>
</dbReference>
<reference evidence="8 9" key="1">
    <citation type="submission" date="2015-12" db="EMBL/GenBank/DDBJ databases">
        <title>The genome of Folsomia candida.</title>
        <authorList>
            <person name="Faddeeva A."/>
            <person name="Derks M.F."/>
            <person name="Anvar Y."/>
            <person name="Smit S."/>
            <person name="Van Straalen N."/>
            <person name="Roelofs D."/>
        </authorList>
    </citation>
    <scope>NUCLEOTIDE SEQUENCE [LARGE SCALE GENOMIC DNA]</scope>
    <source>
        <strain evidence="8 9">VU population</strain>
        <tissue evidence="8">Whole body</tissue>
    </source>
</reference>
<evidence type="ECO:0000256" key="1">
    <source>
        <dbReference type="ARBA" id="ARBA00007806"/>
    </source>
</evidence>
<evidence type="ECO:0000256" key="5">
    <source>
        <dbReference type="SAM" id="Phobius"/>
    </source>
</evidence>
<dbReference type="EMBL" id="LNIX01000001">
    <property type="protein sequence ID" value="OXA61820.1"/>
    <property type="molecule type" value="Genomic_DNA"/>
</dbReference>
<dbReference type="PANTHER" id="PTHR43053:SF4">
    <property type="entry name" value="MYOGENESIS-REGULATING GLYCOSIDASE"/>
    <property type="match status" value="1"/>
</dbReference>
<proteinExistence type="inferred from homology"/>
<dbReference type="PANTHER" id="PTHR43053">
    <property type="entry name" value="GLYCOSIDASE FAMILY 31"/>
    <property type="match status" value="1"/>
</dbReference>
<dbReference type="InterPro" id="IPR000322">
    <property type="entry name" value="Glyco_hydro_31_TIM"/>
</dbReference>
<evidence type="ECO:0000313" key="8">
    <source>
        <dbReference type="EMBL" id="OXA61820.1"/>
    </source>
</evidence>
<dbReference type="Gene3D" id="3.20.20.80">
    <property type="entry name" value="Glycosidases"/>
    <property type="match status" value="1"/>
</dbReference>
<keyword evidence="2 4" id="KW-0378">Hydrolase</keyword>
<keyword evidence="5" id="KW-1133">Transmembrane helix</keyword>
<name>A0A226EXA8_FOLCA</name>
<keyword evidence="5" id="KW-0812">Transmembrane</keyword>
<gene>
    <name evidence="8" type="ORF">Fcan01_00869</name>
</gene>
<feature type="transmembrane region" description="Helical" evidence="5">
    <location>
        <begin position="7"/>
        <end position="25"/>
    </location>
</feature>
<evidence type="ECO:0000256" key="4">
    <source>
        <dbReference type="RuleBase" id="RU361185"/>
    </source>
</evidence>